<name>A0A375H9W3_9BURK</name>
<sequence length="111" mass="12488">MFMILQPRRCKIRAQANALAELLTVSVPGPAFPPRPLCGIPSSNSWRITWDPARCFWFPPNFGRTKLPPMALHKQTVLGNTYCSTFGISFATCKGFVALQRVLFNSERSRT</sequence>
<accession>A0A375H9W3</accession>
<gene>
    <name evidence="1" type="ORF">CBM2612_P0146</name>
</gene>
<dbReference type="AlphaFoldDB" id="A0A375H9W3"/>
<proteinExistence type="predicted"/>
<reference evidence="1" key="1">
    <citation type="submission" date="2018-01" db="EMBL/GenBank/DDBJ databases">
        <authorList>
            <person name="Gaut B.S."/>
            <person name="Morton B.R."/>
            <person name="Clegg M.T."/>
            <person name="Duvall M.R."/>
        </authorList>
    </citation>
    <scope>NUCLEOTIDE SEQUENCE</scope>
    <source>
        <strain evidence="1">Cupriavidus taiwanensis STM 8555</strain>
    </source>
</reference>
<protein>
    <submittedName>
        <fullName evidence="1">Uncharacterized protein</fullName>
    </submittedName>
</protein>
<keyword evidence="1" id="KW-0614">Plasmid</keyword>
<organism evidence="1">
    <name type="scientific">Cupriavidus taiwanensis</name>
    <dbReference type="NCBI Taxonomy" id="164546"/>
    <lineage>
        <taxon>Bacteria</taxon>
        <taxon>Pseudomonadati</taxon>
        <taxon>Pseudomonadota</taxon>
        <taxon>Betaproteobacteria</taxon>
        <taxon>Burkholderiales</taxon>
        <taxon>Burkholderiaceae</taxon>
        <taxon>Cupriavidus</taxon>
    </lineage>
</organism>
<evidence type="ECO:0000313" key="1">
    <source>
        <dbReference type="EMBL" id="SPD48801.1"/>
    </source>
</evidence>
<geneLocation type="plasmid" evidence="1">
    <name>I</name>
</geneLocation>
<dbReference type="EMBL" id="LT984809">
    <property type="protein sequence ID" value="SPD48801.1"/>
    <property type="molecule type" value="Genomic_DNA"/>
</dbReference>